<keyword evidence="8" id="KW-1185">Reference proteome</keyword>
<feature type="compositionally biased region" description="Polar residues" evidence="5">
    <location>
        <begin position="352"/>
        <end position="362"/>
    </location>
</feature>
<proteinExistence type="predicted"/>
<feature type="region of interest" description="Disordered" evidence="5">
    <location>
        <begin position="233"/>
        <end position="363"/>
    </location>
</feature>
<keyword evidence="3" id="KW-0804">Transcription</keyword>
<keyword evidence="1" id="KW-0805">Transcription regulation</keyword>
<evidence type="ECO:0000256" key="2">
    <source>
        <dbReference type="ARBA" id="ARBA00023125"/>
    </source>
</evidence>
<feature type="region of interest" description="Disordered" evidence="5">
    <location>
        <begin position="458"/>
        <end position="481"/>
    </location>
</feature>
<dbReference type="GO" id="GO:0003677">
    <property type="term" value="F:DNA binding"/>
    <property type="evidence" value="ECO:0007669"/>
    <property type="project" value="UniProtKB-KW"/>
</dbReference>
<protein>
    <recommendedName>
        <fullName evidence="6">Zn(2)-C6 fungal-type domain-containing protein</fullName>
    </recommendedName>
</protein>
<dbReference type="OrthoDB" id="5394557at2759"/>
<dbReference type="Gene3D" id="4.10.240.10">
    <property type="entry name" value="Zn(2)-C6 fungal-type DNA-binding domain"/>
    <property type="match status" value="1"/>
</dbReference>
<evidence type="ECO:0000256" key="5">
    <source>
        <dbReference type="SAM" id="MobiDB-lite"/>
    </source>
</evidence>
<evidence type="ECO:0000256" key="1">
    <source>
        <dbReference type="ARBA" id="ARBA00023015"/>
    </source>
</evidence>
<dbReference type="InterPro" id="IPR036864">
    <property type="entry name" value="Zn2-C6_fun-type_DNA-bd_sf"/>
</dbReference>
<dbReference type="GO" id="GO:0000981">
    <property type="term" value="F:DNA-binding transcription factor activity, RNA polymerase II-specific"/>
    <property type="evidence" value="ECO:0007669"/>
    <property type="project" value="InterPro"/>
</dbReference>
<dbReference type="InterPro" id="IPR001138">
    <property type="entry name" value="Zn2Cys6_DnaBD"/>
</dbReference>
<evidence type="ECO:0000256" key="3">
    <source>
        <dbReference type="ARBA" id="ARBA00023163"/>
    </source>
</evidence>
<feature type="region of interest" description="Disordered" evidence="5">
    <location>
        <begin position="417"/>
        <end position="442"/>
    </location>
</feature>
<feature type="compositionally biased region" description="Low complexity" evidence="5">
    <location>
        <begin position="257"/>
        <end position="273"/>
    </location>
</feature>
<dbReference type="GO" id="GO:0008270">
    <property type="term" value="F:zinc ion binding"/>
    <property type="evidence" value="ECO:0007669"/>
    <property type="project" value="InterPro"/>
</dbReference>
<keyword evidence="2" id="KW-0238">DNA-binding</keyword>
<evidence type="ECO:0000259" key="6">
    <source>
        <dbReference type="PROSITE" id="PS50048"/>
    </source>
</evidence>
<evidence type="ECO:0000313" key="8">
    <source>
        <dbReference type="Proteomes" id="UP000091918"/>
    </source>
</evidence>
<reference evidence="7 8" key="1">
    <citation type="submission" date="2015-07" db="EMBL/GenBank/DDBJ databases">
        <title>Emmonsia species relationships and genome sequence.</title>
        <authorList>
            <person name="Cuomo C.A."/>
            <person name="Schwartz I.S."/>
            <person name="Kenyon C."/>
            <person name="de Hoog G.S."/>
            <person name="Govender N.P."/>
            <person name="Botha A."/>
            <person name="Moreno L."/>
            <person name="de Vries M."/>
            <person name="Munoz J.F."/>
            <person name="Stielow J.B."/>
        </authorList>
    </citation>
    <scope>NUCLEOTIDE SEQUENCE [LARGE SCALE GENOMIC DNA]</scope>
    <source>
        <strain evidence="7 8">CBS 136260</strain>
    </source>
</reference>
<feature type="compositionally biased region" description="Polar residues" evidence="5">
    <location>
        <begin position="432"/>
        <end position="442"/>
    </location>
</feature>
<dbReference type="PROSITE" id="PS00463">
    <property type="entry name" value="ZN2_CY6_FUNGAL_1"/>
    <property type="match status" value="1"/>
</dbReference>
<dbReference type="AlphaFoldDB" id="A0A1B7NWN0"/>
<keyword evidence="4" id="KW-0539">Nucleus</keyword>
<gene>
    <name evidence="7" type="ORF">ACJ72_04645</name>
</gene>
<feature type="compositionally biased region" description="Low complexity" evidence="5">
    <location>
        <begin position="325"/>
        <end position="351"/>
    </location>
</feature>
<evidence type="ECO:0000313" key="7">
    <source>
        <dbReference type="EMBL" id="OAX81017.1"/>
    </source>
</evidence>
<feature type="compositionally biased region" description="Polar residues" evidence="5">
    <location>
        <begin position="289"/>
        <end position="313"/>
    </location>
</feature>
<feature type="compositionally biased region" description="Polar residues" evidence="5">
    <location>
        <begin position="242"/>
        <end position="256"/>
    </location>
</feature>
<dbReference type="STRING" id="1658172.A0A1B7NWN0"/>
<accession>A0A1B7NWN0</accession>
<feature type="compositionally biased region" description="Low complexity" evidence="5">
    <location>
        <begin position="420"/>
        <end position="431"/>
    </location>
</feature>
<dbReference type="Pfam" id="PF00172">
    <property type="entry name" value="Zn_clus"/>
    <property type="match status" value="1"/>
</dbReference>
<comment type="caution">
    <text evidence="7">The sequence shown here is derived from an EMBL/GenBank/DDBJ whole genome shotgun (WGS) entry which is preliminary data.</text>
</comment>
<name>A0A1B7NWN0_9EURO</name>
<dbReference type="PROSITE" id="PS50048">
    <property type="entry name" value="ZN2_CY6_FUNGAL_2"/>
    <property type="match status" value="1"/>
</dbReference>
<feature type="domain" description="Zn(2)-C6 fungal-type" evidence="6">
    <location>
        <begin position="68"/>
        <end position="101"/>
    </location>
</feature>
<dbReference type="CDD" id="cd00067">
    <property type="entry name" value="GAL4"/>
    <property type="match status" value="1"/>
</dbReference>
<dbReference type="SUPFAM" id="SSF57701">
    <property type="entry name" value="Zn2/Cys6 DNA-binding domain"/>
    <property type="match status" value="1"/>
</dbReference>
<dbReference type="EMBL" id="LGUA01000566">
    <property type="protein sequence ID" value="OAX81017.1"/>
    <property type="molecule type" value="Genomic_DNA"/>
</dbReference>
<sequence length="481" mass="50904">MSPAYYEPQEYSQFCRHSTRGMSYPISHSLRGDAQQELASGYSNRICSTAEPEVKSSSTSARRRIPVACGRCRRRKIRCSGDSGNGQCTNCRNAGSQGCQFLRVNSFNTHARSHCGSSWPYPATAPLGGAYVGNTGYETQASSRNSISIYSMTPTLPLYSKSQCAYEQPAQFGHLSRSHYIPSCPITYDGDSSSYTIPSPPYMLPSTDSSGSSSYCSYTGSPRASQVGKIPNEDIYHDQDGHSSLGSNYSYMSQAQPPVSVSSDVPSPLPLLSTMALSSSGPDRILPNPTVSRNGRDNGNTIHPPSAETSLPSSYGAGTGLNARSTNLLTLEGLSSSSQQSTMRTTPTTTSANGVNSPSTTKPLIGPTDMGFGYVISNNSPATTIPSTTFPAAESVAGFHSTADSALSGTPHRCSDLRQHSGYGSQSYGHSTALSADSSSGNLSNGKAYIRLPSFEPSASRCSEPAVQPTTSLSVHKTDSF</sequence>
<organism evidence="7 8">
    <name type="scientific">Emergomyces africanus</name>
    <dbReference type="NCBI Taxonomy" id="1955775"/>
    <lineage>
        <taxon>Eukaryota</taxon>
        <taxon>Fungi</taxon>
        <taxon>Dikarya</taxon>
        <taxon>Ascomycota</taxon>
        <taxon>Pezizomycotina</taxon>
        <taxon>Eurotiomycetes</taxon>
        <taxon>Eurotiomycetidae</taxon>
        <taxon>Onygenales</taxon>
        <taxon>Ajellomycetaceae</taxon>
        <taxon>Emergomyces</taxon>
    </lineage>
</organism>
<evidence type="ECO:0000256" key="4">
    <source>
        <dbReference type="ARBA" id="ARBA00023242"/>
    </source>
</evidence>
<dbReference type="Proteomes" id="UP000091918">
    <property type="component" value="Unassembled WGS sequence"/>
</dbReference>